<evidence type="ECO:0000313" key="11">
    <source>
        <dbReference type="Proteomes" id="UP000816034"/>
    </source>
</evidence>
<dbReference type="InterPro" id="IPR025733">
    <property type="entry name" value="PAPs_C"/>
</dbReference>
<comment type="caution">
    <text evidence="10">The sequence shown here is derived from an EMBL/GenBank/DDBJ whole genome shotgun (WGS) entry which is preliminary data.</text>
</comment>
<reference evidence="10 11" key="1">
    <citation type="journal article" date="2018" name="BMC Genomics">
        <title>The genome of Naegleria lovaniensis, the basis for a comparative approach to unravel pathogenicity factors of the human pathogenic amoeba N. fowleri.</title>
        <authorList>
            <person name="Liechti N."/>
            <person name="Schurch N."/>
            <person name="Bruggmann R."/>
            <person name="Wittwer M."/>
        </authorList>
    </citation>
    <scope>NUCLEOTIDE SEQUENCE [LARGE SCALE GENOMIC DNA]</scope>
    <source>
        <strain evidence="10 11">ATCC 30569</strain>
    </source>
</reference>
<dbReference type="InterPro" id="IPR004843">
    <property type="entry name" value="Calcineurin-like_PHP"/>
</dbReference>
<evidence type="ECO:0000256" key="4">
    <source>
        <dbReference type="RuleBase" id="RU361203"/>
    </source>
</evidence>
<dbReference type="InterPro" id="IPR041792">
    <property type="entry name" value="MPP_PAP"/>
</dbReference>
<dbReference type="EMBL" id="PYSW02000010">
    <property type="protein sequence ID" value="KAG2388377.1"/>
    <property type="molecule type" value="Genomic_DNA"/>
</dbReference>
<evidence type="ECO:0000259" key="7">
    <source>
        <dbReference type="Pfam" id="PF07282"/>
    </source>
</evidence>
<dbReference type="PANTHER" id="PTHR45867:SF10">
    <property type="entry name" value="PURPLE ACID PHOSPHATASE"/>
    <property type="match status" value="1"/>
</dbReference>
<dbReference type="InterPro" id="IPR029052">
    <property type="entry name" value="Metallo-depent_PP-like"/>
</dbReference>
<dbReference type="GO" id="GO:0046872">
    <property type="term" value="F:metal ion binding"/>
    <property type="evidence" value="ECO:0007669"/>
    <property type="project" value="InterPro"/>
</dbReference>
<keyword evidence="4" id="KW-0378">Hydrolase</keyword>
<comment type="catalytic activity">
    <reaction evidence="4">
        <text>a phosphate monoester + H2O = an alcohol + phosphate</text>
        <dbReference type="Rhea" id="RHEA:15017"/>
        <dbReference type="ChEBI" id="CHEBI:15377"/>
        <dbReference type="ChEBI" id="CHEBI:30879"/>
        <dbReference type="ChEBI" id="CHEBI:43474"/>
        <dbReference type="ChEBI" id="CHEBI:67140"/>
        <dbReference type="EC" id="3.1.3.2"/>
    </reaction>
</comment>
<keyword evidence="3" id="KW-0325">Glycoprotein</keyword>
<dbReference type="InterPro" id="IPR010095">
    <property type="entry name" value="Cas12f1-like_TNB"/>
</dbReference>
<keyword evidence="11" id="KW-1185">Reference proteome</keyword>
<dbReference type="InterPro" id="IPR008963">
    <property type="entry name" value="Purple_acid_Pase-like_N"/>
</dbReference>
<dbReference type="Gene3D" id="3.60.21.10">
    <property type="match status" value="1"/>
</dbReference>
<dbReference type="GO" id="GO:0003677">
    <property type="term" value="F:DNA binding"/>
    <property type="evidence" value="ECO:0007669"/>
    <property type="project" value="UniProtKB-KW"/>
</dbReference>
<feature type="domain" description="Cas12f1-like TNB" evidence="7">
    <location>
        <begin position="53"/>
        <end position="118"/>
    </location>
</feature>
<evidence type="ECO:0000256" key="3">
    <source>
        <dbReference type="ARBA" id="ARBA00023180"/>
    </source>
</evidence>
<gene>
    <name evidence="10" type="ORF">C9374_000541</name>
</gene>
<dbReference type="Gene3D" id="2.60.40.380">
    <property type="entry name" value="Purple acid phosphatase-like, N-terminal"/>
    <property type="match status" value="1"/>
</dbReference>
<dbReference type="EC" id="3.1.3.2" evidence="4"/>
<feature type="region of interest" description="Disordered" evidence="5">
    <location>
        <begin position="1"/>
        <end position="32"/>
    </location>
</feature>
<dbReference type="Pfam" id="PF07282">
    <property type="entry name" value="Cas12f1-like_TNB"/>
    <property type="match status" value="1"/>
</dbReference>
<dbReference type="GeneID" id="68093003"/>
<dbReference type="AlphaFoldDB" id="A0AA88KT27"/>
<dbReference type="CDD" id="cd00839">
    <property type="entry name" value="MPP_PAPs"/>
    <property type="match status" value="1"/>
</dbReference>
<feature type="domain" description="Calcineurin-like phosphoesterase" evidence="6">
    <location>
        <begin position="302"/>
        <end position="509"/>
    </location>
</feature>
<dbReference type="RefSeq" id="XP_044552369.1">
    <property type="nucleotide sequence ID" value="XM_044695157.1"/>
</dbReference>
<dbReference type="Proteomes" id="UP000816034">
    <property type="component" value="Unassembled WGS sequence"/>
</dbReference>
<feature type="domain" description="Purple acid phosphatase C-terminal" evidence="8">
    <location>
        <begin position="532"/>
        <end position="600"/>
    </location>
</feature>
<dbReference type="SUPFAM" id="SSF49363">
    <property type="entry name" value="Purple acid phosphatase, N-terminal domain"/>
    <property type="match status" value="1"/>
</dbReference>
<dbReference type="GO" id="GO:0003993">
    <property type="term" value="F:acid phosphatase activity"/>
    <property type="evidence" value="ECO:0007669"/>
    <property type="project" value="UniProtKB-EC"/>
</dbReference>
<protein>
    <recommendedName>
        <fullName evidence="4">Purple acid phosphatase</fullName>
        <ecNumber evidence="4">3.1.3.2</ecNumber>
    </recommendedName>
</protein>
<evidence type="ECO:0000259" key="6">
    <source>
        <dbReference type="Pfam" id="PF00149"/>
    </source>
</evidence>
<evidence type="ECO:0000259" key="9">
    <source>
        <dbReference type="Pfam" id="PF16656"/>
    </source>
</evidence>
<keyword evidence="2" id="KW-0238">DNA-binding</keyword>
<evidence type="ECO:0000259" key="8">
    <source>
        <dbReference type="Pfam" id="PF14008"/>
    </source>
</evidence>
<evidence type="ECO:0000256" key="1">
    <source>
        <dbReference type="ARBA" id="ARBA00022729"/>
    </source>
</evidence>
<proteinExistence type="inferred from homology"/>
<keyword evidence="1" id="KW-0732">Signal</keyword>
<comment type="similarity">
    <text evidence="4">Belongs to the metallophosphoesterase superfamily. Purple acid phosphatase family.</text>
</comment>
<evidence type="ECO:0000256" key="5">
    <source>
        <dbReference type="SAM" id="MobiDB-lite"/>
    </source>
</evidence>
<dbReference type="PANTHER" id="PTHR45867">
    <property type="entry name" value="PURPLE ACID PHOSPHATASE"/>
    <property type="match status" value="1"/>
</dbReference>
<name>A0AA88KT27_NAELO</name>
<feature type="domain" description="Purple acid phosphatase N-terminal" evidence="9">
    <location>
        <begin position="169"/>
        <end position="271"/>
    </location>
</feature>
<sequence length="608" mass="70269">MDVRTEPLVASSSPFEGWESRDTTTSETTTNTSEWVGRKITRKTVRQMLRFRHYDFRMKLLQKAEMRGCKVHVVTEQYTSKTCGNCSVIKEDLYGSKWFHCNHCHFHIPRDGNGARNILIKNYHHLLHCQVRYGVEGFPVHAKSHHHNNIRIAASSSNAKVASDDDYKPIEVHLAFTSVPNQMVVTFHTVNYDEKKLGKPIVKYSSNDASLKRDFRVAHLGGVVTQYGEISQTGFDMSVLLSNLDYSTKYYYQCGFMMNDNVTSDIYYFHTRTDPRLSESFETTVVMYGDQGTTNSKHVIAQVGDFVKSFNDNGTNHKNLFVYHLGDISYADDFPGLIYQAIWTKYMIMMEKIMPYTSYMVLPGNHEKGPKLEPYHKFELGFMAYNHRFFMPLRNTSQYGHNMWYSFEHGPITFVSISTETNYPNAFYSEYDFKGDQLAWLENTLASIDRKKTPWVIVVGHRPIYSSKHGYSTADGQVSGQSLRIQSAFEDVIVKYHVDIMMVGHVHSYERTYPLYKTQVERKDNFHNLRYPIHIVNGAGGCIEGVTHEWDIHFGHNWSANIFYKDEGYGILRTSYSRETRVHSLHFDFHAAKTNDIVDSVTITKDAQ</sequence>
<evidence type="ECO:0000256" key="2">
    <source>
        <dbReference type="ARBA" id="ARBA00023125"/>
    </source>
</evidence>
<dbReference type="Pfam" id="PF14008">
    <property type="entry name" value="Metallophos_C"/>
    <property type="match status" value="1"/>
</dbReference>
<dbReference type="Pfam" id="PF16656">
    <property type="entry name" value="Pur_ac_phosph_N"/>
    <property type="match status" value="1"/>
</dbReference>
<dbReference type="Pfam" id="PF00149">
    <property type="entry name" value="Metallophos"/>
    <property type="match status" value="1"/>
</dbReference>
<evidence type="ECO:0000313" key="10">
    <source>
        <dbReference type="EMBL" id="KAG2388377.1"/>
    </source>
</evidence>
<dbReference type="InterPro" id="IPR015914">
    <property type="entry name" value="PAPs_N"/>
</dbReference>
<accession>A0AA88KT27</accession>
<organism evidence="10 11">
    <name type="scientific">Naegleria lovaniensis</name>
    <name type="common">Amoeba</name>
    <dbReference type="NCBI Taxonomy" id="51637"/>
    <lineage>
        <taxon>Eukaryota</taxon>
        <taxon>Discoba</taxon>
        <taxon>Heterolobosea</taxon>
        <taxon>Tetramitia</taxon>
        <taxon>Eutetramitia</taxon>
        <taxon>Vahlkampfiidae</taxon>
        <taxon>Naegleria</taxon>
    </lineage>
</organism>
<dbReference type="SUPFAM" id="SSF56300">
    <property type="entry name" value="Metallo-dependent phosphatases"/>
    <property type="match status" value="1"/>
</dbReference>